<protein>
    <recommendedName>
        <fullName evidence="3">Phage head-tail joining protein</fullName>
    </recommendedName>
</protein>
<evidence type="ECO:0000313" key="1">
    <source>
        <dbReference type="EMBL" id="MEQ3538747.1"/>
    </source>
</evidence>
<sequence>MYALASTRVSILRGTSTDDYGDETDETDEPTVVASGVLACIREVASRVQDRTTGTPRQIRRVEAQLPSPTDVRVGDRLRDDRHHLTYLVENVTVPGGPGHTADLEVELKRVT</sequence>
<keyword evidence="2" id="KW-1185">Reference proteome</keyword>
<comment type="caution">
    <text evidence="1">The sequence shown here is derived from an EMBL/GenBank/DDBJ whole genome shotgun (WGS) entry which is preliminary data.</text>
</comment>
<proteinExistence type="predicted"/>
<dbReference type="EMBL" id="JBEDNP010000004">
    <property type="protein sequence ID" value="MEQ3538747.1"/>
    <property type="molecule type" value="Genomic_DNA"/>
</dbReference>
<gene>
    <name evidence="1" type="ORF">WHI96_07935</name>
</gene>
<accession>A0ABV1JS30</accession>
<evidence type="ECO:0008006" key="3">
    <source>
        <dbReference type="Google" id="ProtNLM"/>
    </source>
</evidence>
<dbReference type="RefSeq" id="WP_345652819.1">
    <property type="nucleotide sequence ID" value="NZ_BAABLY010000082.1"/>
</dbReference>
<name>A0ABV1JS30_9PSEU</name>
<reference evidence="1 2" key="1">
    <citation type="submission" date="2024-03" db="EMBL/GenBank/DDBJ databases">
        <title>Draft genome sequence of Pseudonocardia tropica JCM 19149.</title>
        <authorList>
            <person name="Butdee W."/>
            <person name="Duangmal K."/>
        </authorList>
    </citation>
    <scope>NUCLEOTIDE SEQUENCE [LARGE SCALE GENOMIC DNA]</scope>
    <source>
        <strain evidence="1 2">JCM 19149</strain>
    </source>
</reference>
<dbReference type="Proteomes" id="UP001464923">
    <property type="component" value="Unassembled WGS sequence"/>
</dbReference>
<organism evidence="1 2">
    <name type="scientific">Pseudonocardia tropica</name>
    <dbReference type="NCBI Taxonomy" id="681289"/>
    <lineage>
        <taxon>Bacteria</taxon>
        <taxon>Bacillati</taxon>
        <taxon>Actinomycetota</taxon>
        <taxon>Actinomycetes</taxon>
        <taxon>Pseudonocardiales</taxon>
        <taxon>Pseudonocardiaceae</taxon>
        <taxon>Pseudonocardia</taxon>
    </lineage>
</organism>
<evidence type="ECO:0000313" key="2">
    <source>
        <dbReference type="Proteomes" id="UP001464923"/>
    </source>
</evidence>